<evidence type="ECO:0000313" key="3">
    <source>
        <dbReference type="EMBL" id="BBF93970.1"/>
    </source>
</evidence>
<evidence type="ECO:0000256" key="2">
    <source>
        <dbReference type="SAM" id="SignalP"/>
    </source>
</evidence>
<organism evidence="3 4">
    <name type="scientific">Blastochloris tepida</name>
    <dbReference type="NCBI Taxonomy" id="2233851"/>
    <lineage>
        <taxon>Bacteria</taxon>
        <taxon>Pseudomonadati</taxon>
        <taxon>Pseudomonadota</taxon>
        <taxon>Alphaproteobacteria</taxon>
        <taxon>Hyphomicrobiales</taxon>
        <taxon>Blastochloridaceae</taxon>
        <taxon>Blastochloris</taxon>
    </lineage>
</organism>
<keyword evidence="4" id="KW-1185">Reference proteome</keyword>
<feature type="region of interest" description="Disordered" evidence="1">
    <location>
        <begin position="75"/>
        <end position="152"/>
    </location>
</feature>
<reference evidence="3 4" key="1">
    <citation type="submission" date="2018-08" db="EMBL/GenBank/DDBJ databases">
        <title>Complete genome sequencing of Blastochloris tepida GI.</title>
        <authorList>
            <person name="Tsukatani Y."/>
            <person name="Mori H."/>
        </authorList>
    </citation>
    <scope>NUCLEOTIDE SEQUENCE [LARGE SCALE GENOMIC DNA]</scope>
    <source>
        <strain evidence="3 4">GI</strain>
    </source>
</reference>
<accession>A0A348G337</accession>
<dbReference type="PRINTS" id="PR01217">
    <property type="entry name" value="PRICHEXTENSN"/>
</dbReference>
<feature type="signal peptide" evidence="2">
    <location>
        <begin position="1"/>
        <end position="28"/>
    </location>
</feature>
<evidence type="ECO:0000313" key="4">
    <source>
        <dbReference type="Proteomes" id="UP000266934"/>
    </source>
</evidence>
<protein>
    <submittedName>
        <fullName evidence="3">Uncharacterized protein</fullName>
    </submittedName>
</protein>
<dbReference type="EMBL" id="AP018907">
    <property type="protein sequence ID" value="BBF93970.1"/>
    <property type="molecule type" value="Genomic_DNA"/>
</dbReference>
<proteinExistence type="predicted"/>
<gene>
    <name evidence="3" type="ORF">BLTE_26550</name>
</gene>
<feature type="compositionally biased region" description="Pro residues" evidence="1">
    <location>
        <begin position="99"/>
        <end position="152"/>
    </location>
</feature>
<evidence type="ECO:0000256" key="1">
    <source>
        <dbReference type="SAM" id="MobiDB-lite"/>
    </source>
</evidence>
<dbReference type="AlphaFoldDB" id="A0A348G337"/>
<dbReference type="Proteomes" id="UP000266934">
    <property type="component" value="Chromosome"/>
</dbReference>
<keyword evidence="2" id="KW-0732">Signal</keyword>
<name>A0A348G337_9HYPH</name>
<dbReference type="KEGG" id="blag:BLTE_26550"/>
<dbReference type="RefSeq" id="WP_126401129.1">
    <property type="nucleotide sequence ID" value="NZ_AP018907.1"/>
</dbReference>
<sequence>MTASLFEKGRRSRRLALLGASALGLVLACDVAAARGFGGFHGGGFGGFHGGGFGGFHGEDFGGFHGAPMNIAPHYNAPRVPPDGFDRPPRPYDPGGHAGPPPGPRPGPEPGPGPRPPGPGPYPPGPGPHPPGPGPYPPGPGPHPPGPGPYPPGPPPPPPPPYPGPGFWPAPYYPDYNPGAWAAGAAGLAVGAALAVGTMSATLPGGCETVVVGGTTYEQCGSTWFQPQYQSNRTVYVVVPPPR</sequence>
<feature type="chain" id="PRO_5016839334" evidence="2">
    <location>
        <begin position="29"/>
        <end position="243"/>
    </location>
</feature>